<evidence type="ECO:0000256" key="1">
    <source>
        <dbReference type="SAM" id="MobiDB-lite"/>
    </source>
</evidence>
<reference evidence="3 4" key="1">
    <citation type="submission" date="2021-04" db="EMBL/GenBank/DDBJ databases">
        <title>Draft genome sequence of Paenibacillus cisolokensis, LC2-13A.</title>
        <authorList>
            <person name="Uke A."/>
            <person name="Chhe C."/>
            <person name="Baramee S."/>
            <person name="Kosugi A."/>
        </authorList>
    </citation>
    <scope>NUCLEOTIDE SEQUENCE [LARGE SCALE GENOMIC DNA]</scope>
    <source>
        <strain evidence="3 4">LC2-13A</strain>
    </source>
</reference>
<dbReference type="PANTHER" id="PTHR43649:SF12">
    <property type="entry name" value="DIACETYLCHITOBIOSE BINDING PROTEIN DASA"/>
    <property type="match status" value="1"/>
</dbReference>
<dbReference type="PANTHER" id="PTHR43649">
    <property type="entry name" value="ARABINOSE-BINDING PROTEIN-RELATED"/>
    <property type="match status" value="1"/>
</dbReference>
<accession>A0ABQ4NDU6</accession>
<dbReference type="InterPro" id="IPR006059">
    <property type="entry name" value="SBP"/>
</dbReference>
<name>A0ABQ4NDU6_9BACL</name>
<dbReference type="SUPFAM" id="SSF53850">
    <property type="entry name" value="Periplasmic binding protein-like II"/>
    <property type="match status" value="1"/>
</dbReference>
<protein>
    <submittedName>
        <fullName evidence="3">ABC transporter substrate-binding protein</fullName>
    </submittedName>
</protein>
<dbReference type="InterPro" id="IPR050490">
    <property type="entry name" value="Bact_solute-bd_prot1"/>
</dbReference>
<evidence type="ECO:0000313" key="4">
    <source>
        <dbReference type="Proteomes" id="UP000680304"/>
    </source>
</evidence>
<feature type="region of interest" description="Disordered" evidence="1">
    <location>
        <begin position="30"/>
        <end position="51"/>
    </location>
</feature>
<dbReference type="CDD" id="cd14748">
    <property type="entry name" value="PBP2_UgpB"/>
    <property type="match status" value="1"/>
</dbReference>
<comment type="caution">
    <text evidence="3">The sequence shown here is derived from an EMBL/GenBank/DDBJ whole genome shotgun (WGS) entry which is preliminary data.</text>
</comment>
<evidence type="ECO:0000313" key="3">
    <source>
        <dbReference type="EMBL" id="GIQ66382.1"/>
    </source>
</evidence>
<keyword evidence="2" id="KW-0732">Signal</keyword>
<dbReference type="Pfam" id="PF13416">
    <property type="entry name" value="SBP_bac_8"/>
    <property type="match status" value="1"/>
</dbReference>
<evidence type="ECO:0000256" key="2">
    <source>
        <dbReference type="SAM" id="SignalP"/>
    </source>
</evidence>
<feature type="signal peptide" evidence="2">
    <location>
        <begin position="1"/>
        <end position="28"/>
    </location>
</feature>
<dbReference type="Gene3D" id="3.40.190.10">
    <property type="entry name" value="Periplasmic binding protein-like II"/>
    <property type="match status" value="1"/>
</dbReference>
<sequence length="453" mass="49920">MQEMKTKRFKPGRAVLALLLSSAVGLSACSSSQEASSPNTGNASNGQVTEKPKEKVEIQFWNPFTGDGAAVVDKIVEKFNASQSEITVKALSNQDPQKQLTAISGGNAPDLVITYWNNIGPWSEAGAVLNLESFVKSSGLDAKKIIPAALERMKVNGQIHGFPISMSMANKLFYNKKAFAEADIAAPPQTLEEMFDVAKKLTKKDDKGNIMRIGFIPDYPWIDNVFWPIIFGGSWDDGKGKLTANQKANVDAIAYQAAYYKEFGNDAIAKFKSGMGKMNTPQDPIITGNLGMMIGWENWYNDIRGEKGDIGVAPFPYPKDRPELENSGMVSPVAMFIPAKAKHQQEAWNLMQYLLSEDVQIDYAIQNKTIPVLLSALDNPKLNKNEATKSLWEFFESAKSPNLNGFPNSIYINQYLQALNEETEKALKGQITAQQAMDNVVSKMQPIADKAKK</sequence>
<keyword evidence="4" id="KW-1185">Reference proteome</keyword>
<dbReference type="PROSITE" id="PS51257">
    <property type="entry name" value="PROKAR_LIPOPROTEIN"/>
    <property type="match status" value="1"/>
</dbReference>
<dbReference type="EMBL" id="BOVJ01000177">
    <property type="protein sequence ID" value="GIQ66382.1"/>
    <property type="molecule type" value="Genomic_DNA"/>
</dbReference>
<dbReference type="Proteomes" id="UP000680304">
    <property type="component" value="Unassembled WGS sequence"/>
</dbReference>
<proteinExistence type="predicted"/>
<organism evidence="3 4">
    <name type="scientific">Paenibacillus cisolokensis</name>
    <dbReference type="NCBI Taxonomy" id="1658519"/>
    <lineage>
        <taxon>Bacteria</taxon>
        <taxon>Bacillati</taxon>
        <taxon>Bacillota</taxon>
        <taxon>Bacilli</taxon>
        <taxon>Bacillales</taxon>
        <taxon>Paenibacillaceae</taxon>
        <taxon>Paenibacillus</taxon>
    </lineage>
</organism>
<feature type="chain" id="PRO_5047321754" evidence="2">
    <location>
        <begin position="29"/>
        <end position="453"/>
    </location>
</feature>
<feature type="compositionally biased region" description="Polar residues" evidence="1">
    <location>
        <begin position="38"/>
        <end position="48"/>
    </location>
</feature>
<gene>
    <name evidence="3" type="ORF">PACILC2_49500</name>
</gene>